<dbReference type="AlphaFoldDB" id="A0AAD4Q4E0"/>
<reference evidence="2" key="1">
    <citation type="submission" date="2021-12" db="EMBL/GenBank/DDBJ databases">
        <title>Convergent genome expansion in fungi linked to evolution of root-endophyte symbiosis.</title>
        <authorList>
            <consortium name="DOE Joint Genome Institute"/>
            <person name="Ke Y.-H."/>
            <person name="Bonito G."/>
            <person name="Liao H.-L."/>
            <person name="Looney B."/>
            <person name="Rojas-Flechas A."/>
            <person name="Nash J."/>
            <person name="Hameed K."/>
            <person name="Schadt C."/>
            <person name="Martin F."/>
            <person name="Crous P.W."/>
            <person name="Miettinen O."/>
            <person name="Magnuson J.K."/>
            <person name="Labbe J."/>
            <person name="Jacobson D."/>
            <person name="Doktycz M.J."/>
            <person name="Veneault-Fourrey C."/>
            <person name="Kuo A."/>
            <person name="Mondo S."/>
            <person name="Calhoun S."/>
            <person name="Riley R."/>
            <person name="Ohm R."/>
            <person name="LaButti K."/>
            <person name="Andreopoulos B."/>
            <person name="Pangilinan J."/>
            <person name="Nolan M."/>
            <person name="Tritt A."/>
            <person name="Clum A."/>
            <person name="Lipzen A."/>
            <person name="Daum C."/>
            <person name="Barry K."/>
            <person name="Grigoriev I.V."/>
            <person name="Vilgalys R."/>
        </authorList>
    </citation>
    <scope>NUCLEOTIDE SEQUENCE</scope>
    <source>
        <strain evidence="2">PMI_201</strain>
    </source>
</reference>
<accession>A0AAD4Q4E0</accession>
<evidence type="ECO:0000313" key="3">
    <source>
        <dbReference type="Proteomes" id="UP001201262"/>
    </source>
</evidence>
<feature type="chain" id="PRO_5041955504" evidence="1">
    <location>
        <begin position="22"/>
        <end position="81"/>
    </location>
</feature>
<evidence type="ECO:0000313" key="2">
    <source>
        <dbReference type="EMBL" id="KAH8702636.1"/>
    </source>
</evidence>
<dbReference type="RefSeq" id="XP_046076012.1">
    <property type="nucleotide sequence ID" value="XM_046215568.1"/>
</dbReference>
<dbReference type="Proteomes" id="UP001201262">
    <property type="component" value="Unassembled WGS sequence"/>
</dbReference>
<evidence type="ECO:0000256" key="1">
    <source>
        <dbReference type="SAM" id="SignalP"/>
    </source>
</evidence>
<feature type="signal peptide" evidence="1">
    <location>
        <begin position="1"/>
        <end position="21"/>
    </location>
</feature>
<organism evidence="2 3">
    <name type="scientific">Talaromyces proteolyticus</name>
    <dbReference type="NCBI Taxonomy" id="1131652"/>
    <lineage>
        <taxon>Eukaryota</taxon>
        <taxon>Fungi</taxon>
        <taxon>Dikarya</taxon>
        <taxon>Ascomycota</taxon>
        <taxon>Pezizomycotina</taxon>
        <taxon>Eurotiomycetes</taxon>
        <taxon>Eurotiomycetidae</taxon>
        <taxon>Eurotiales</taxon>
        <taxon>Trichocomaceae</taxon>
        <taxon>Talaromyces</taxon>
        <taxon>Talaromyces sect. Bacilispori</taxon>
    </lineage>
</organism>
<dbReference type="GeneID" id="70245855"/>
<dbReference type="EMBL" id="JAJTJA010000003">
    <property type="protein sequence ID" value="KAH8702636.1"/>
    <property type="molecule type" value="Genomic_DNA"/>
</dbReference>
<gene>
    <name evidence="2" type="ORF">BGW36DRAFT_373268</name>
</gene>
<name>A0AAD4Q4E0_9EURO</name>
<comment type="caution">
    <text evidence="2">The sequence shown here is derived from an EMBL/GenBank/DDBJ whole genome shotgun (WGS) entry which is preliminary data.</text>
</comment>
<protein>
    <submittedName>
        <fullName evidence="2">Uncharacterized protein</fullName>
    </submittedName>
</protein>
<proteinExistence type="predicted"/>
<keyword evidence="1" id="KW-0732">Signal</keyword>
<sequence>MILICLTTNLLTAYIINNCTASTPTILKQHPSIGIGVYTASVLSLACLLGEGSAPAESMPGRDSSMRCLEGTMIGLLLSDK</sequence>
<keyword evidence="3" id="KW-1185">Reference proteome</keyword>